<evidence type="ECO:0000313" key="3">
    <source>
        <dbReference type="Proteomes" id="UP001244207"/>
    </source>
</evidence>
<keyword evidence="3" id="KW-1185">Reference proteome</keyword>
<sequence>MCVSGQVLCECNWPRDTVRHCTKYVQTGELCPGLSKFLLAYTERRKTDGGVYKCFNPTCEIWDLEMCRGIRERGKYMDRQLSLVLGQWSKEEDDAEKATVVLANKANPVESGGEDHASIVAISDDSGSESNNDEGLEMPQHFEPVATGELELQPAPTFPEEAQHVEERISASIPKPEVDVEVDEATDNDLDSLFGGASCPPTPDMRLIRNHHSICLPTGVHLPSPPLSQPTPENPVKEGNSHTPPADTKSEQASLLILPTQAPPQQQQQQREQGQLEPTPQPSHKLGPTYPAQNTMAMGNKTPASYPAVPQHMRPTLSGPNQATLRALRAQTLRCGATPTASPTPVHAASVRAASQCPRPSMNTSRFEGYRRPNIQQRRPMMPAGGMPIQNGYTASPQVSQRPVPTYVGQNTMAMGMGNNMPNGGGQGMSLAMSAQATGSQGMPSQYVAYQNMSPQIARLQGLASQGMASQGMATPNMLPQNMSSSPGTWTMSSLGTPYQNTPPQFCTTASPQAPQQASGSFTNFFQSPQTPYRGMPTQGVLPQGMPPQNGYVPSPVMPQIRTPRTFRHASNGMLSQQGYMNPVYMANTAAPSQHTGLNSPMAGPTSPWPSTGNTFLQPQLQPQPQIQPQPLFNSKIWEQSQAQMASRPQMASGMPGMPPTQTRMAGLGPASGQKRSYATISNIYDPRLSQPPLTPGGIPSPSPANTPSSMDGERQPKRRAM</sequence>
<evidence type="ECO:0000313" key="2">
    <source>
        <dbReference type="EMBL" id="KAK1727030.1"/>
    </source>
</evidence>
<feature type="compositionally biased region" description="Low complexity" evidence="1">
    <location>
        <begin position="261"/>
        <end position="278"/>
    </location>
</feature>
<reference evidence="2" key="1">
    <citation type="submission" date="2021-12" db="EMBL/GenBank/DDBJ databases">
        <title>Comparative genomics, transcriptomics and evolutionary studies reveal genomic signatures of adaptation to plant cell wall in hemibiotrophic fungi.</title>
        <authorList>
            <consortium name="DOE Joint Genome Institute"/>
            <person name="Baroncelli R."/>
            <person name="Diaz J.F."/>
            <person name="Benocci T."/>
            <person name="Peng M."/>
            <person name="Battaglia E."/>
            <person name="Haridas S."/>
            <person name="Andreopoulos W."/>
            <person name="Labutti K."/>
            <person name="Pangilinan J."/>
            <person name="Floch G.L."/>
            <person name="Makela M.R."/>
            <person name="Henrissat B."/>
            <person name="Grigoriev I.V."/>
            <person name="Crouch J.A."/>
            <person name="De Vries R.P."/>
            <person name="Sukno S.A."/>
            <person name="Thon M.R."/>
        </authorList>
    </citation>
    <scope>NUCLEOTIDE SEQUENCE</scope>
    <source>
        <strain evidence="2">CBS 112980</strain>
    </source>
</reference>
<feature type="region of interest" description="Disordered" evidence="1">
    <location>
        <begin position="338"/>
        <end position="367"/>
    </location>
</feature>
<organism evidence="2 3">
    <name type="scientific">Glomerella acutata</name>
    <name type="common">Colletotrichum acutatum</name>
    <dbReference type="NCBI Taxonomy" id="27357"/>
    <lineage>
        <taxon>Eukaryota</taxon>
        <taxon>Fungi</taxon>
        <taxon>Dikarya</taxon>
        <taxon>Ascomycota</taxon>
        <taxon>Pezizomycotina</taxon>
        <taxon>Sordariomycetes</taxon>
        <taxon>Hypocreomycetidae</taxon>
        <taxon>Glomerellales</taxon>
        <taxon>Glomerellaceae</taxon>
        <taxon>Colletotrichum</taxon>
        <taxon>Colletotrichum acutatum species complex</taxon>
    </lineage>
</organism>
<name>A0AAD8UVG8_GLOAC</name>
<proteinExistence type="predicted"/>
<comment type="caution">
    <text evidence="2">The sequence shown here is derived from an EMBL/GenBank/DDBJ whole genome shotgun (WGS) entry which is preliminary data.</text>
</comment>
<evidence type="ECO:0000256" key="1">
    <source>
        <dbReference type="SAM" id="MobiDB-lite"/>
    </source>
</evidence>
<dbReference type="AlphaFoldDB" id="A0AAD8UVG8"/>
<accession>A0AAD8UVG8</accession>
<feature type="compositionally biased region" description="Pro residues" evidence="1">
    <location>
        <begin position="223"/>
        <end position="233"/>
    </location>
</feature>
<feature type="region of interest" description="Disordered" evidence="1">
    <location>
        <begin position="220"/>
        <end position="249"/>
    </location>
</feature>
<dbReference type="GeneID" id="85391692"/>
<feature type="region of interest" description="Disordered" evidence="1">
    <location>
        <begin position="667"/>
        <end position="722"/>
    </location>
</feature>
<dbReference type="Proteomes" id="UP001244207">
    <property type="component" value="Unassembled WGS sequence"/>
</dbReference>
<dbReference type="EMBL" id="JAHMHS010000027">
    <property type="protein sequence ID" value="KAK1727030.1"/>
    <property type="molecule type" value="Genomic_DNA"/>
</dbReference>
<protein>
    <submittedName>
        <fullName evidence="2">Uncharacterized protein</fullName>
    </submittedName>
</protein>
<feature type="region of interest" description="Disordered" evidence="1">
    <location>
        <begin position="261"/>
        <end position="288"/>
    </location>
</feature>
<feature type="compositionally biased region" description="Pro residues" evidence="1">
    <location>
        <begin position="693"/>
        <end position="705"/>
    </location>
</feature>
<gene>
    <name evidence="2" type="ORF">BDZ83DRAFT_613986</name>
</gene>
<dbReference type="RefSeq" id="XP_060367085.1">
    <property type="nucleotide sequence ID" value="XM_060507793.1"/>
</dbReference>
<feature type="compositionally biased region" description="Polar residues" evidence="1">
    <location>
        <begin position="674"/>
        <end position="683"/>
    </location>
</feature>